<proteinExistence type="predicted"/>
<name>A0A0F9EW14_9ZZZZ</name>
<evidence type="ECO:0000313" key="2">
    <source>
        <dbReference type="EMBL" id="KKL27983.1"/>
    </source>
</evidence>
<dbReference type="Pfam" id="PF03992">
    <property type="entry name" value="ABM"/>
    <property type="match status" value="1"/>
</dbReference>
<reference evidence="2" key="1">
    <citation type="journal article" date="2015" name="Nature">
        <title>Complex archaea that bridge the gap between prokaryotes and eukaryotes.</title>
        <authorList>
            <person name="Spang A."/>
            <person name="Saw J.H."/>
            <person name="Jorgensen S.L."/>
            <person name="Zaremba-Niedzwiedzka K."/>
            <person name="Martijn J."/>
            <person name="Lind A.E."/>
            <person name="van Eijk R."/>
            <person name="Schleper C."/>
            <person name="Guy L."/>
            <person name="Ettema T.J."/>
        </authorList>
    </citation>
    <scope>NUCLEOTIDE SEQUENCE</scope>
</reference>
<dbReference type="EMBL" id="LAZR01035262">
    <property type="protein sequence ID" value="KKL27983.1"/>
    <property type="molecule type" value="Genomic_DNA"/>
</dbReference>
<sequence>MIIRLFKAKIHPGKLNSWEEKVEKFSIPWLKEQEGLLEYYPGKPLSDQSRVYSMLSLWESIEVLKKAVGEDWEQVVLLEDEASLVEEASVEHFEFFGAPPAWLDSEA</sequence>
<accession>A0A0F9EW14</accession>
<dbReference type="SUPFAM" id="SSF54909">
    <property type="entry name" value="Dimeric alpha+beta barrel"/>
    <property type="match status" value="1"/>
</dbReference>
<evidence type="ECO:0000259" key="1">
    <source>
        <dbReference type="Pfam" id="PF03992"/>
    </source>
</evidence>
<comment type="caution">
    <text evidence="2">The sequence shown here is derived from an EMBL/GenBank/DDBJ whole genome shotgun (WGS) entry which is preliminary data.</text>
</comment>
<dbReference type="InterPro" id="IPR007138">
    <property type="entry name" value="ABM_dom"/>
</dbReference>
<organism evidence="2">
    <name type="scientific">marine sediment metagenome</name>
    <dbReference type="NCBI Taxonomy" id="412755"/>
    <lineage>
        <taxon>unclassified sequences</taxon>
        <taxon>metagenomes</taxon>
        <taxon>ecological metagenomes</taxon>
    </lineage>
</organism>
<feature type="domain" description="ABM" evidence="1">
    <location>
        <begin position="1"/>
        <end position="66"/>
    </location>
</feature>
<gene>
    <name evidence="2" type="ORF">LCGC14_2379690</name>
</gene>
<dbReference type="AlphaFoldDB" id="A0A0F9EW14"/>
<protein>
    <recommendedName>
        <fullName evidence="1">ABM domain-containing protein</fullName>
    </recommendedName>
</protein>
<dbReference type="InterPro" id="IPR011008">
    <property type="entry name" value="Dimeric_a/b-barrel"/>
</dbReference>